<feature type="region of interest" description="Disordered" evidence="1">
    <location>
        <begin position="46"/>
        <end position="242"/>
    </location>
</feature>
<sequence length="242" mass="26272">MFPALRSDARADGEPDRHRVADRGDGRGGVEDLVVAEPLRARIGALAGVHHRTGGVDQTAGQQHHDHPGTADPPERRQPPHRDPAHRDVQHGVEPARRTEPEHPEQHPEHSRTPDQAEQHDPVGAVQHGHAEGGVRAGDEDEDVGVVQPAQRRGGARAPVEPVVERRAAEQFEGREGVHGHGGPQRHGGCPDQQSDPGQQHHRRHHGVDPAAHPRLHRAVEVDGPGELWSSHQGPFAKVTEP</sequence>
<evidence type="ECO:0000313" key="2">
    <source>
        <dbReference type="EMBL" id="MPM95953.1"/>
    </source>
</evidence>
<feature type="region of interest" description="Disordered" evidence="1">
    <location>
        <begin position="1"/>
        <end position="32"/>
    </location>
</feature>
<proteinExistence type="predicted"/>
<dbReference type="EMBL" id="VSSQ01042380">
    <property type="protein sequence ID" value="MPM95953.1"/>
    <property type="molecule type" value="Genomic_DNA"/>
</dbReference>
<feature type="compositionally biased region" description="Basic and acidic residues" evidence="1">
    <location>
        <begin position="63"/>
        <end position="121"/>
    </location>
</feature>
<protein>
    <submittedName>
        <fullName evidence="2">Uncharacterized protein</fullName>
    </submittedName>
</protein>
<gene>
    <name evidence="2" type="ORF">SDC9_143109</name>
</gene>
<feature type="compositionally biased region" description="Basic and acidic residues" evidence="1">
    <location>
        <begin position="7"/>
        <end position="30"/>
    </location>
</feature>
<name>A0A645E563_9ZZZZ</name>
<reference evidence="2" key="1">
    <citation type="submission" date="2019-08" db="EMBL/GenBank/DDBJ databases">
        <authorList>
            <person name="Kucharzyk K."/>
            <person name="Murdoch R.W."/>
            <person name="Higgins S."/>
            <person name="Loffler F."/>
        </authorList>
    </citation>
    <scope>NUCLEOTIDE SEQUENCE</scope>
</reference>
<feature type="compositionally biased region" description="Basic and acidic residues" evidence="1">
    <location>
        <begin position="163"/>
        <end position="179"/>
    </location>
</feature>
<comment type="caution">
    <text evidence="2">The sequence shown here is derived from an EMBL/GenBank/DDBJ whole genome shotgun (WGS) entry which is preliminary data.</text>
</comment>
<dbReference type="AlphaFoldDB" id="A0A645E563"/>
<accession>A0A645E563</accession>
<evidence type="ECO:0000256" key="1">
    <source>
        <dbReference type="SAM" id="MobiDB-lite"/>
    </source>
</evidence>
<organism evidence="2">
    <name type="scientific">bioreactor metagenome</name>
    <dbReference type="NCBI Taxonomy" id="1076179"/>
    <lineage>
        <taxon>unclassified sequences</taxon>
        <taxon>metagenomes</taxon>
        <taxon>ecological metagenomes</taxon>
    </lineage>
</organism>